<evidence type="ECO:0000313" key="1">
    <source>
        <dbReference type="EMBL" id="MBK1707429.1"/>
    </source>
</evidence>
<comment type="caution">
    <text evidence="1">The sequence shown here is derived from an EMBL/GenBank/DDBJ whole genome shotgun (WGS) entry which is preliminary data.</text>
</comment>
<evidence type="ECO:0000313" key="2">
    <source>
        <dbReference type="Proteomes" id="UP001296776"/>
    </source>
</evidence>
<reference evidence="1" key="2">
    <citation type="journal article" date="2020" name="Microorganisms">
        <title>Osmotic Adaptation and Compatible Solute Biosynthesis of Phototrophic Bacteria as Revealed from Genome Analyses.</title>
        <authorList>
            <person name="Imhoff J.F."/>
            <person name="Rahn T."/>
            <person name="Kunzel S."/>
            <person name="Keller A."/>
            <person name="Neulinger S.C."/>
        </authorList>
    </citation>
    <scope>NUCLEOTIDE SEQUENCE</scope>
    <source>
        <strain evidence="1">DSM 11080</strain>
    </source>
</reference>
<gene>
    <name evidence="1" type="ORF">CKO40_23590</name>
</gene>
<dbReference type="AlphaFoldDB" id="A0AAJ0U8R8"/>
<organism evidence="1 2">
    <name type="scientific">Halochromatium glycolicum</name>
    <dbReference type="NCBI Taxonomy" id="85075"/>
    <lineage>
        <taxon>Bacteria</taxon>
        <taxon>Pseudomonadati</taxon>
        <taxon>Pseudomonadota</taxon>
        <taxon>Gammaproteobacteria</taxon>
        <taxon>Chromatiales</taxon>
        <taxon>Chromatiaceae</taxon>
        <taxon>Halochromatium</taxon>
    </lineage>
</organism>
<sequence length="281" mass="31665">MLHEFKIAGPALDDGVPIHLAVAALDNFQSIVDKSYLVLAGSQRMSGIDREIFQLRAKQFTNGSLLTYFEIALHGIQLSLPFVSSFGPQNLWDYTRDSFFFLQSVCSAVQAGEKPTYHFENDGNVAVHIGDSTHHYHGPVIQIGELALPSYQNLAHLIDPKKLSHISAKPKDQDKQDIYIGPDDRGKFDIPTRIEKDTQAIHCEIYDFNKYKNAGKLSVKRPQQAIPQGDYPFEIFGSQDHVEYIYSMLQPQVQLHCLVEMESNPFGEDKVHKLHITGISP</sequence>
<name>A0AAJ0U8R8_9GAMM</name>
<proteinExistence type="predicted"/>
<dbReference type="EMBL" id="NRSJ01000105">
    <property type="protein sequence ID" value="MBK1707429.1"/>
    <property type="molecule type" value="Genomic_DNA"/>
</dbReference>
<dbReference type="Proteomes" id="UP001296776">
    <property type="component" value="Unassembled WGS sequence"/>
</dbReference>
<protein>
    <submittedName>
        <fullName evidence="1">Fructose 1,6-bisphosphatase</fullName>
    </submittedName>
</protein>
<reference evidence="1" key="1">
    <citation type="submission" date="2017-08" db="EMBL/GenBank/DDBJ databases">
        <authorList>
            <person name="Imhoff J.F."/>
            <person name="Rahn T."/>
            <person name="Kuenzel S."/>
            <person name="Neulinger S.C."/>
        </authorList>
    </citation>
    <scope>NUCLEOTIDE SEQUENCE</scope>
    <source>
        <strain evidence="1">DSM 11080</strain>
    </source>
</reference>
<keyword evidence="2" id="KW-1185">Reference proteome</keyword>
<accession>A0AAJ0U8R8</accession>